<evidence type="ECO:0000256" key="2">
    <source>
        <dbReference type="ARBA" id="ARBA00023125"/>
    </source>
</evidence>
<comment type="caution">
    <text evidence="7">The sequence shown here is derived from an EMBL/GenBank/DDBJ whole genome shotgun (WGS) entry which is preliminary data.</text>
</comment>
<evidence type="ECO:0000313" key="7">
    <source>
        <dbReference type="EMBL" id="OAK51909.1"/>
    </source>
</evidence>
<dbReference type="PROSITE" id="PS51078">
    <property type="entry name" value="ICLR_ED"/>
    <property type="match status" value="1"/>
</dbReference>
<dbReference type="AlphaFoldDB" id="A0A177Y9P0"/>
<dbReference type="InterPro" id="IPR005471">
    <property type="entry name" value="Tscrpt_reg_IclR_N"/>
</dbReference>
<evidence type="ECO:0000313" key="8">
    <source>
        <dbReference type="Proteomes" id="UP000077519"/>
    </source>
</evidence>
<evidence type="ECO:0000259" key="5">
    <source>
        <dbReference type="PROSITE" id="PS51077"/>
    </source>
</evidence>
<reference evidence="7 8" key="1">
    <citation type="submission" date="2016-03" db="EMBL/GenBank/DDBJ databases">
        <title>Genome sequence of Rhodococcus kyotonensis KB10.</title>
        <authorList>
            <person name="Jeong H."/>
            <person name="Hong C.E."/>
            <person name="Jo S.H."/>
            <person name="Park J.M."/>
        </authorList>
    </citation>
    <scope>NUCLEOTIDE SEQUENCE [LARGE SCALE GENOMIC DNA]</scope>
    <source>
        <strain evidence="7 8">KB10</strain>
    </source>
</reference>
<dbReference type="InterPro" id="IPR014757">
    <property type="entry name" value="Tscrpt_reg_IclR_C"/>
</dbReference>
<feature type="region of interest" description="Disordered" evidence="4">
    <location>
        <begin position="1"/>
        <end position="23"/>
    </location>
</feature>
<dbReference type="PANTHER" id="PTHR30136:SF24">
    <property type="entry name" value="HTH-TYPE TRANSCRIPTIONAL REPRESSOR ALLR"/>
    <property type="match status" value="1"/>
</dbReference>
<protein>
    <submittedName>
        <fullName evidence="7">IclR family transcriptional regulator</fullName>
    </submittedName>
</protein>
<keyword evidence="2" id="KW-0238">DNA-binding</keyword>
<dbReference type="EMBL" id="LVHI01000032">
    <property type="protein sequence ID" value="OAK51909.1"/>
    <property type="molecule type" value="Genomic_DNA"/>
</dbReference>
<dbReference type="Proteomes" id="UP000077519">
    <property type="component" value="Unassembled WGS sequence"/>
</dbReference>
<dbReference type="GO" id="GO:0003677">
    <property type="term" value="F:DNA binding"/>
    <property type="evidence" value="ECO:0007669"/>
    <property type="project" value="UniProtKB-KW"/>
</dbReference>
<dbReference type="Gene3D" id="1.10.10.10">
    <property type="entry name" value="Winged helix-like DNA-binding domain superfamily/Winged helix DNA-binding domain"/>
    <property type="match status" value="1"/>
</dbReference>
<name>A0A177Y9P0_9NOCA</name>
<organism evidence="7 8">
    <name type="scientific">Rhodococcoides kyotonense</name>
    <dbReference type="NCBI Taxonomy" id="398843"/>
    <lineage>
        <taxon>Bacteria</taxon>
        <taxon>Bacillati</taxon>
        <taxon>Actinomycetota</taxon>
        <taxon>Actinomycetes</taxon>
        <taxon>Mycobacteriales</taxon>
        <taxon>Nocardiaceae</taxon>
        <taxon>Rhodococcoides</taxon>
    </lineage>
</organism>
<dbReference type="GO" id="GO:0045892">
    <property type="term" value="P:negative regulation of DNA-templated transcription"/>
    <property type="evidence" value="ECO:0007669"/>
    <property type="project" value="TreeGrafter"/>
</dbReference>
<evidence type="ECO:0000259" key="6">
    <source>
        <dbReference type="PROSITE" id="PS51078"/>
    </source>
</evidence>
<feature type="domain" description="HTH iclR-type" evidence="5">
    <location>
        <begin position="34"/>
        <end position="94"/>
    </location>
</feature>
<dbReference type="PANTHER" id="PTHR30136">
    <property type="entry name" value="HELIX-TURN-HELIX TRANSCRIPTIONAL REGULATOR, ICLR FAMILY"/>
    <property type="match status" value="1"/>
</dbReference>
<dbReference type="SUPFAM" id="SSF46785">
    <property type="entry name" value="Winged helix' DNA-binding domain"/>
    <property type="match status" value="1"/>
</dbReference>
<proteinExistence type="predicted"/>
<evidence type="ECO:0000256" key="1">
    <source>
        <dbReference type="ARBA" id="ARBA00023015"/>
    </source>
</evidence>
<gene>
    <name evidence="7" type="ORF">A3K89_09520</name>
</gene>
<dbReference type="InterPro" id="IPR050707">
    <property type="entry name" value="HTH_MetabolicPath_Reg"/>
</dbReference>
<accession>A0A177Y9P0</accession>
<dbReference type="Pfam" id="PF01614">
    <property type="entry name" value="IclR_C"/>
    <property type="match status" value="1"/>
</dbReference>
<keyword evidence="8" id="KW-1185">Reference proteome</keyword>
<dbReference type="Pfam" id="PF09339">
    <property type="entry name" value="HTH_IclR"/>
    <property type="match status" value="1"/>
</dbReference>
<feature type="compositionally biased region" description="Low complexity" evidence="4">
    <location>
        <begin position="1"/>
        <end position="15"/>
    </location>
</feature>
<dbReference type="SUPFAM" id="SSF55781">
    <property type="entry name" value="GAF domain-like"/>
    <property type="match status" value="1"/>
</dbReference>
<dbReference type="PROSITE" id="PS51077">
    <property type="entry name" value="HTH_ICLR"/>
    <property type="match status" value="1"/>
</dbReference>
<dbReference type="InterPro" id="IPR036388">
    <property type="entry name" value="WH-like_DNA-bd_sf"/>
</dbReference>
<feature type="domain" description="IclR-ED" evidence="6">
    <location>
        <begin position="95"/>
        <end position="274"/>
    </location>
</feature>
<evidence type="ECO:0000256" key="4">
    <source>
        <dbReference type="SAM" id="MobiDB-lite"/>
    </source>
</evidence>
<dbReference type="InterPro" id="IPR036390">
    <property type="entry name" value="WH_DNA-bd_sf"/>
</dbReference>
<keyword evidence="3" id="KW-0804">Transcription</keyword>
<sequence>MSSAVPASPGPSSAPLLRIDARPSAPSAPSADLASVLGKARLILDAFDRENADLSLTELTRRSGVAKASVHRLAGELVEWGLLERAGTKYRLGLRLFELGQLVPRQRILRDAALPYMEDLLLATQETVHFAVREGLDVLYIEKIVGHRGLNENSRVAGRLPLYCTATGKIIMAFSPRSVFDEVAAQGFTALTARTTMSVSVLAHQLERMRRDKLAVEVEETRLGYMSVAVPVFSGHDVLAGALSVTAPTSRLNVSRVTGALRTAGMGISRTLQAMKCHRPDGLANRESTCHPTVCSFNGCGR</sequence>
<evidence type="ECO:0000256" key="3">
    <source>
        <dbReference type="ARBA" id="ARBA00023163"/>
    </source>
</evidence>
<dbReference type="SMART" id="SM00346">
    <property type="entry name" value="HTH_ICLR"/>
    <property type="match status" value="1"/>
</dbReference>
<dbReference type="Gene3D" id="3.30.450.40">
    <property type="match status" value="1"/>
</dbReference>
<dbReference type="GO" id="GO:0003700">
    <property type="term" value="F:DNA-binding transcription factor activity"/>
    <property type="evidence" value="ECO:0007669"/>
    <property type="project" value="TreeGrafter"/>
</dbReference>
<keyword evidence="1" id="KW-0805">Transcription regulation</keyword>
<dbReference type="RefSeq" id="WP_068429786.1">
    <property type="nucleotide sequence ID" value="NZ_LVHI01000032.1"/>
</dbReference>
<dbReference type="InterPro" id="IPR029016">
    <property type="entry name" value="GAF-like_dom_sf"/>
</dbReference>